<evidence type="ECO:0000313" key="3">
    <source>
        <dbReference type="Proteomes" id="UP000242188"/>
    </source>
</evidence>
<keyword evidence="1" id="KW-0472">Membrane</keyword>
<dbReference type="OrthoDB" id="10423947at2759"/>
<sequence length="287" mass="32153">MASWPGIMLAAATLTFIGLFFQVGGFVLPWWFVIGDGVYIGVWYMLNCKSGIVSVRNCSVYSYREDSIVTEYNATAIVSQDYYTGLQVCTTVALGLLLIVALGFICGGCNYCRAKSGYVWGCIFLFLSGILMLTSLGLFSWIYVDTLTNLPSYHLDGRSFPWGVVSAGLGALFALFAGIVLAVLLCRWEYHMYDDDDDDDYDRGQRRVPMSQIDHKRGYDRTGYQNHAYPASGSAYDKPAPQHYYYGSSHRSNQSASTPQYVQAATPYRQTANMYRPIAASTRRDRY</sequence>
<gene>
    <name evidence="2" type="ORF">KP79_PYT00205</name>
</gene>
<dbReference type="Proteomes" id="UP000242188">
    <property type="component" value="Unassembled WGS sequence"/>
</dbReference>
<dbReference type="EMBL" id="NEDP02000541">
    <property type="protein sequence ID" value="OWF55650.1"/>
    <property type="molecule type" value="Genomic_DNA"/>
</dbReference>
<reference evidence="2 3" key="1">
    <citation type="journal article" date="2017" name="Nat. Ecol. Evol.">
        <title>Scallop genome provides insights into evolution of bilaterian karyotype and development.</title>
        <authorList>
            <person name="Wang S."/>
            <person name="Zhang J."/>
            <person name="Jiao W."/>
            <person name="Li J."/>
            <person name="Xun X."/>
            <person name="Sun Y."/>
            <person name="Guo X."/>
            <person name="Huan P."/>
            <person name="Dong B."/>
            <person name="Zhang L."/>
            <person name="Hu X."/>
            <person name="Sun X."/>
            <person name="Wang J."/>
            <person name="Zhao C."/>
            <person name="Wang Y."/>
            <person name="Wang D."/>
            <person name="Huang X."/>
            <person name="Wang R."/>
            <person name="Lv J."/>
            <person name="Li Y."/>
            <person name="Zhang Z."/>
            <person name="Liu B."/>
            <person name="Lu W."/>
            <person name="Hui Y."/>
            <person name="Liang J."/>
            <person name="Zhou Z."/>
            <person name="Hou R."/>
            <person name="Li X."/>
            <person name="Liu Y."/>
            <person name="Li H."/>
            <person name="Ning X."/>
            <person name="Lin Y."/>
            <person name="Zhao L."/>
            <person name="Xing Q."/>
            <person name="Dou J."/>
            <person name="Li Y."/>
            <person name="Mao J."/>
            <person name="Guo H."/>
            <person name="Dou H."/>
            <person name="Li T."/>
            <person name="Mu C."/>
            <person name="Jiang W."/>
            <person name="Fu Q."/>
            <person name="Fu X."/>
            <person name="Miao Y."/>
            <person name="Liu J."/>
            <person name="Yu Q."/>
            <person name="Li R."/>
            <person name="Liao H."/>
            <person name="Li X."/>
            <person name="Kong Y."/>
            <person name="Jiang Z."/>
            <person name="Chourrout D."/>
            <person name="Li R."/>
            <person name="Bao Z."/>
        </authorList>
    </citation>
    <scope>NUCLEOTIDE SEQUENCE [LARGE SCALE GENOMIC DNA]</scope>
    <source>
        <strain evidence="2 3">PY_sf001</strain>
    </source>
</reference>
<protein>
    <submittedName>
        <fullName evidence="2">Uncharacterized protein</fullName>
    </submittedName>
</protein>
<evidence type="ECO:0000313" key="2">
    <source>
        <dbReference type="EMBL" id="OWF55650.1"/>
    </source>
</evidence>
<proteinExistence type="predicted"/>
<feature type="transmembrane region" description="Helical" evidence="1">
    <location>
        <begin position="7"/>
        <end position="32"/>
    </location>
</feature>
<keyword evidence="3" id="KW-1185">Reference proteome</keyword>
<feature type="transmembrane region" description="Helical" evidence="1">
    <location>
        <begin position="118"/>
        <end position="144"/>
    </location>
</feature>
<evidence type="ECO:0000256" key="1">
    <source>
        <dbReference type="SAM" id="Phobius"/>
    </source>
</evidence>
<name>A0A210R3J8_MIZYE</name>
<dbReference type="AlphaFoldDB" id="A0A210R3J8"/>
<dbReference type="Gene3D" id="1.20.140.150">
    <property type="match status" value="1"/>
</dbReference>
<keyword evidence="1" id="KW-1133">Transmembrane helix</keyword>
<keyword evidence="1" id="KW-0812">Transmembrane</keyword>
<comment type="caution">
    <text evidence="2">The sequence shown here is derived from an EMBL/GenBank/DDBJ whole genome shotgun (WGS) entry which is preliminary data.</text>
</comment>
<accession>A0A210R3J8</accession>
<feature type="transmembrane region" description="Helical" evidence="1">
    <location>
        <begin position="164"/>
        <end position="186"/>
    </location>
</feature>
<organism evidence="2 3">
    <name type="scientific">Mizuhopecten yessoensis</name>
    <name type="common">Japanese scallop</name>
    <name type="synonym">Patinopecten yessoensis</name>
    <dbReference type="NCBI Taxonomy" id="6573"/>
    <lineage>
        <taxon>Eukaryota</taxon>
        <taxon>Metazoa</taxon>
        <taxon>Spiralia</taxon>
        <taxon>Lophotrochozoa</taxon>
        <taxon>Mollusca</taxon>
        <taxon>Bivalvia</taxon>
        <taxon>Autobranchia</taxon>
        <taxon>Pteriomorphia</taxon>
        <taxon>Pectinida</taxon>
        <taxon>Pectinoidea</taxon>
        <taxon>Pectinidae</taxon>
        <taxon>Mizuhopecten</taxon>
    </lineage>
</organism>
<feature type="transmembrane region" description="Helical" evidence="1">
    <location>
        <begin position="82"/>
        <end position="106"/>
    </location>
</feature>